<comment type="caution">
    <text evidence="1">The sequence shown here is derived from an EMBL/GenBank/DDBJ whole genome shotgun (WGS) entry which is preliminary data.</text>
</comment>
<accession>A0A0L6UQQ7</accession>
<proteinExistence type="predicted"/>
<reference evidence="1 2" key="1">
    <citation type="submission" date="2015-08" db="EMBL/GenBank/DDBJ databases">
        <title>Next Generation Sequencing and Analysis of the Genome of Puccinia sorghi L Schw, the Causal Agent of Maize Common Rust.</title>
        <authorList>
            <person name="Rochi L."/>
            <person name="Burguener G."/>
            <person name="Darino M."/>
            <person name="Turjanski A."/>
            <person name="Kreff E."/>
            <person name="Dieguez M.J."/>
            <person name="Sacco F."/>
        </authorList>
    </citation>
    <scope>NUCLEOTIDE SEQUENCE [LARGE SCALE GENOMIC DNA]</scope>
    <source>
        <strain evidence="1 2">RO10H11247</strain>
    </source>
</reference>
<dbReference type="VEuPathDB" id="FungiDB:VP01_433g6"/>
<dbReference type="Proteomes" id="UP000037035">
    <property type="component" value="Unassembled WGS sequence"/>
</dbReference>
<dbReference type="AlphaFoldDB" id="A0A0L6UQQ7"/>
<evidence type="ECO:0000313" key="2">
    <source>
        <dbReference type="Proteomes" id="UP000037035"/>
    </source>
</evidence>
<evidence type="ECO:0000313" key="1">
    <source>
        <dbReference type="EMBL" id="KNZ50582.1"/>
    </source>
</evidence>
<keyword evidence="2" id="KW-1185">Reference proteome</keyword>
<name>A0A0L6UQQ7_9BASI</name>
<protein>
    <submittedName>
        <fullName evidence="1">Uncharacterized protein</fullName>
    </submittedName>
</protein>
<organism evidence="1 2">
    <name type="scientific">Puccinia sorghi</name>
    <dbReference type="NCBI Taxonomy" id="27349"/>
    <lineage>
        <taxon>Eukaryota</taxon>
        <taxon>Fungi</taxon>
        <taxon>Dikarya</taxon>
        <taxon>Basidiomycota</taxon>
        <taxon>Pucciniomycotina</taxon>
        <taxon>Pucciniomycetes</taxon>
        <taxon>Pucciniales</taxon>
        <taxon>Pucciniaceae</taxon>
        <taxon>Puccinia</taxon>
    </lineage>
</organism>
<sequence length="350" mass="40663">MCQLHMCSKFTLTKEEINVFNHELLKQCSHHHLQKALEALDANFSVGQIKIMKMTDANKVQVAPPPQEFIDILEDHRNPPNHIPSHKHRPTTTPLTGNIFNAELLAYVNQHLPHINILTFILQAIPVLSQASYGSLKAENWQNLFTIQLSLDLAPQVIKTCNKNQICWTIGDDLPYHLFFWGMSKHHRPPNQIAFYINLISPSKHISSDHYLQLQQAECVLFYLILGQLWPLNTYSHKEMKYSTSLANPKSSIVQLDETFPENQLFGCIDSIFEHHYQTRDGEQSHIWFLLHPSPLIPSHEKNPFRDLNLHTMQVELWLPPTNETEYLLFWNWRSSSVFGKNNHWLGLSQ</sequence>
<gene>
    <name evidence="1" type="ORF">VP01_433g6</name>
</gene>
<dbReference type="EMBL" id="LAVV01009435">
    <property type="protein sequence ID" value="KNZ50582.1"/>
    <property type="molecule type" value="Genomic_DNA"/>
</dbReference>